<dbReference type="Proteomes" id="UP000807825">
    <property type="component" value="Unassembled WGS sequence"/>
</dbReference>
<dbReference type="InterPro" id="IPR003779">
    <property type="entry name" value="CMD-like"/>
</dbReference>
<dbReference type="Gene3D" id="1.20.1290.10">
    <property type="entry name" value="AhpD-like"/>
    <property type="match status" value="1"/>
</dbReference>
<evidence type="ECO:0000259" key="1">
    <source>
        <dbReference type="Pfam" id="PF02627"/>
    </source>
</evidence>
<dbReference type="Pfam" id="PF02627">
    <property type="entry name" value="CMD"/>
    <property type="match status" value="1"/>
</dbReference>
<dbReference type="AlphaFoldDB" id="A0A9D6UX11"/>
<dbReference type="InterPro" id="IPR029032">
    <property type="entry name" value="AhpD-like"/>
</dbReference>
<accession>A0A9D6UX11</accession>
<gene>
    <name evidence="2" type="ORF">HY912_00695</name>
</gene>
<dbReference type="PANTHER" id="PTHR33930">
    <property type="entry name" value="ALKYL HYDROPEROXIDE REDUCTASE AHPD"/>
    <property type="match status" value="1"/>
</dbReference>
<dbReference type="GO" id="GO:0051920">
    <property type="term" value="F:peroxiredoxin activity"/>
    <property type="evidence" value="ECO:0007669"/>
    <property type="project" value="InterPro"/>
</dbReference>
<name>A0A9D6UX11_9BACT</name>
<reference evidence="2" key="1">
    <citation type="submission" date="2020-07" db="EMBL/GenBank/DDBJ databases">
        <title>Huge and variable diversity of episymbiotic CPR bacteria and DPANN archaea in groundwater ecosystems.</title>
        <authorList>
            <person name="He C.Y."/>
            <person name="Keren R."/>
            <person name="Whittaker M."/>
            <person name="Farag I.F."/>
            <person name="Doudna J."/>
            <person name="Cate J.H.D."/>
            <person name="Banfield J.F."/>
        </authorList>
    </citation>
    <scope>NUCLEOTIDE SEQUENCE</scope>
    <source>
        <strain evidence="2">NC_groundwater_1664_Pr3_B-0.1um_52_9</strain>
    </source>
</reference>
<dbReference type="SUPFAM" id="SSF69118">
    <property type="entry name" value="AhpD-like"/>
    <property type="match status" value="1"/>
</dbReference>
<proteinExistence type="predicted"/>
<comment type="caution">
    <text evidence="2">The sequence shown here is derived from an EMBL/GenBank/DDBJ whole genome shotgun (WGS) entry which is preliminary data.</text>
</comment>
<sequence length="129" mass="14740">MNRDEVYREIEDMFGLVPSFFKEIPDASLELEWKLFKQVQFEEGAIPNKYRELIGLGISAVTKCSYCVFYHSALAKLNGATDAEIEDAVHYAKSSAGWSAYLNGMQVDYETFKDEVVRACDYVRMKRAA</sequence>
<feature type="domain" description="Carboxymuconolactone decarboxylase-like" evidence="1">
    <location>
        <begin position="36"/>
        <end position="106"/>
    </location>
</feature>
<evidence type="ECO:0000313" key="2">
    <source>
        <dbReference type="EMBL" id="MBI5247985.1"/>
    </source>
</evidence>
<dbReference type="InterPro" id="IPR004675">
    <property type="entry name" value="AhpD_core"/>
</dbReference>
<dbReference type="NCBIfam" id="TIGR00778">
    <property type="entry name" value="ahpD_dom"/>
    <property type="match status" value="1"/>
</dbReference>
<evidence type="ECO:0000313" key="3">
    <source>
        <dbReference type="Proteomes" id="UP000807825"/>
    </source>
</evidence>
<organism evidence="2 3">
    <name type="scientific">Desulfomonile tiedjei</name>
    <dbReference type="NCBI Taxonomy" id="2358"/>
    <lineage>
        <taxon>Bacteria</taxon>
        <taxon>Pseudomonadati</taxon>
        <taxon>Thermodesulfobacteriota</taxon>
        <taxon>Desulfomonilia</taxon>
        <taxon>Desulfomonilales</taxon>
        <taxon>Desulfomonilaceae</taxon>
        <taxon>Desulfomonile</taxon>
    </lineage>
</organism>
<protein>
    <submittedName>
        <fullName evidence="2">Carboxymuconolactone decarboxylase family protein</fullName>
    </submittedName>
</protein>
<dbReference type="PANTHER" id="PTHR33930:SF2">
    <property type="entry name" value="BLR3452 PROTEIN"/>
    <property type="match status" value="1"/>
</dbReference>
<dbReference type="EMBL" id="JACRDE010000021">
    <property type="protein sequence ID" value="MBI5247985.1"/>
    <property type="molecule type" value="Genomic_DNA"/>
</dbReference>